<gene>
    <name evidence="2" type="ORF">K8V56_05675</name>
</gene>
<organism evidence="2 3">
    <name type="scientific">Sporosarcina psychrophila</name>
    <name type="common">Bacillus psychrophilus</name>
    <dbReference type="NCBI Taxonomy" id="1476"/>
    <lineage>
        <taxon>Bacteria</taxon>
        <taxon>Bacillati</taxon>
        <taxon>Bacillota</taxon>
        <taxon>Bacilli</taxon>
        <taxon>Bacillales</taxon>
        <taxon>Caryophanaceae</taxon>
        <taxon>Sporosarcina</taxon>
    </lineage>
</organism>
<dbReference type="AlphaFoldDB" id="A0A921FXD2"/>
<dbReference type="Pfam" id="PF07875">
    <property type="entry name" value="Coat_F"/>
    <property type="match status" value="1"/>
</dbReference>
<reference evidence="2" key="1">
    <citation type="journal article" date="2021" name="PeerJ">
        <title>Extensive microbial diversity within the chicken gut microbiome revealed by metagenomics and culture.</title>
        <authorList>
            <person name="Gilroy R."/>
            <person name="Ravi A."/>
            <person name="Getino M."/>
            <person name="Pursley I."/>
            <person name="Horton D.L."/>
            <person name="Alikhan N.F."/>
            <person name="Baker D."/>
            <person name="Gharbi K."/>
            <person name="Hall N."/>
            <person name="Watson M."/>
            <person name="Adriaenssens E.M."/>
            <person name="Foster-Nyarko E."/>
            <person name="Jarju S."/>
            <person name="Secka A."/>
            <person name="Antonio M."/>
            <person name="Oren A."/>
            <person name="Chaudhuri R.R."/>
            <person name="La Ragione R."/>
            <person name="Hildebrand F."/>
            <person name="Pallen M.J."/>
        </authorList>
    </citation>
    <scope>NUCLEOTIDE SEQUENCE</scope>
    <source>
        <strain evidence="2">CHK171-7178</strain>
    </source>
</reference>
<evidence type="ECO:0000256" key="1">
    <source>
        <dbReference type="SAM" id="MobiDB-lite"/>
    </source>
</evidence>
<evidence type="ECO:0000313" key="2">
    <source>
        <dbReference type="EMBL" id="HJF31254.1"/>
    </source>
</evidence>
<dbReference type="InterPro" id="IPR012851">
    <property type="entry name" value="Spore_coat_CotF-like"/>
</dbReference>
<keyword evidence="2" id="KW-0946">Virion</keyword>
<reference evidence="2" key="2">
    <citation type="submission" date="2021-09" db="EMBL/GenBank/DDBJ databases">
        <authorList>
            <person name="Gilroy R."/>
        </authorList>
    </citation>
    <scope>NUCLEOTIDE SEQUENCE</scope>
    <source>
        <strain evidence="2">CHK171-7178</strain>
    </source>
</reference>
<accession>A0A921FXD2</accession>
<feature type="compositionally biased region" description="Basic and acidic residues" evidence="1">
    <location>
        <begin position="1"/>
        <end position="11"/>
    </location>
</feature>
<evidence type="ECO:0000313" key="3">
    <source>
        <dbReference type="Proteomes" id="UP000698173"/>
    </source>
</evidence>
<protein>
    <submittedName>
        <fullName evidence="2">Spore coat protein</fullName>
    </submittedName>
</protein>
<dbReference type="EMBL" id="DYWT01000092">
    <property type="protein sequence ID" value="HJF31254.1"/>
    <property type="molecule type" value="Genomic_DNA"/>
</dbReference>
<sequence>MTSSKKSENQKTPHSQKTGVNDYDLLSAALATEKNLTNSYVTTLQEVSQKMFYSLLLDMLKETTQQHRKLLDLQFQHGWSPFSPAAPEEIAALKQEFSDYRQQLK</sequence>
<proteinExistence type="predicted"/>
<keyword evidence="2" id="KW-0167">Capsid protein</keyword>
<comment type="caution">
    <text evidence="2">The sequence shown here is derived from an EMBL/GenBank/DDBJ whole genome shotgun (WGS) entry which is preliminary data.</text>
</comment>
<dbReference type="Proteomes" id="UP000698173">
    <property type="component" value="Unassembled WGS sequence"/>
</dbReference>
<name>A0A921FXD2_SPOPS</name>
<feature type="region of interest" description="Disordered" evidence="1">
    <location>
        <begin position="1"/>
        <end position="20"/>
    </location>
</feature>